<dbReference type="Proteomes" id="UP000062963">
    <property type="component" value="Chromosome"/>
</dbReference>
<dbReference type="PANTHER" id="PTHR11702:SF31">
    <property type="entry name" value="MITOCHONDRIAL RIBOSOME-ASSOCIATED GTPASE 2"/>
    <property type="match status" value="1"/>
</dbReference>
<dbReference type="HAMAP" id="MF_01454">
    <property type="entry name" value="GTPase_Obg"/>
    <property type="match status" value="1"/>
</dbReference>
<dbReference type="NCBIfam" id="NF008955">
    <property type="entry name" value="PRK12297.1"/>
    <property type="match status" value="1"/>
</dbReference>
<dbReference type="KEGG" id="skn:SKUN_001196"/>
<feature type="binding site" evidence="9">
    <location>
        <begin position="311"/>
        <end position="313"/>
    </location>
    <ligand>
        <name>GTP</name>
        <dbReference type="ChEBI" id="CHEBI:37565"/>
    </ligand>
</feature>
<feature type="domain" description="OCT" evidence="11">
    <location>
        <begin position="356"/>
        <end position="434"/>
    </location>
</feature>
<dbReference type="PROSITE" id="PS51710">
    <property type="entry name" value="G_OBG"/>
    <property type="match status" value="1"/>
</dbReference>
<comment type="cofactor">
    <cofactor evidence="1 9">
        <name>Mg(2+)</name>
        <dbReference type="ChEBI" id="CHEBI:18420"/>
    </cofactor>
</comment>
<dbReference type="InterPro" id="IPR014100">
    <property type="entry name" value="GTP-bd_Obg/CgtA"/>
</dbReference>
<accession>A0A0K2JIK5</accession>
<comment type="similarity">
    <text evidence="2 9">Belongs to the TRAFAC class OBG-HflX-like GTPase superfamily. OBG GTPase family.</text>
</comment>
<reference evidence="13 14" key="1">
    <citation type="journal article" date="2015" name="Genome Announc.">
        <title>Complete Genome Sequence of Spiroplasma kunkelii Strain CR2-3x, Causal Agent of Corn Stunt Disease in Zea mays L.</title>
        <authorList>
            <person name="Davis R.E."/>
            <person name="Shao J."/>
            <person name="Dally E.L."/>
            <person name="Zhao Y."/>
            <person name="Gasparich G.E."/>
            <person name="Gaynor B.J."/>
            <person name="Athey J.C."/>
            <person name="Harrison N.A."/>
            <person name="Donofrio N."/>
        </authorList>
    </citation>
    <scope>NUCLEOTIDE SEQUENCE [LARGE SCALE GENOMIC DNA]</scope>
    <source>
        <strain evidence="13 14">CR2-3x</strain>
    </source>
</reference>
<dbReference type="PROSITE" id="PS51881">
    <property type="entry name" value="OCT"/>
    <property type="match status" value="1"/>
</dbReference>
<keyword evidence="7 9" id="KW-0460">Magnesium</keyword>
<dbReference type="GO" id="GO:0042254">
    <property type="term" value="P:ribosome biogenesis"/>
    <property type="evidence" value="ECO:0007669"/>
    <property type="project" value="UniProtKB-UniRule"/>
</dbReference>
<dbReference type="NCBIfam" id="NF008956">
    <property type="entry name" value="PRK12299.1"/>
    <property type="match status" value="1"/>
</dbReference>
<feature type="domain" description="Obg" evidence="12">
    <location>
        <begin position="1"/>
        <end position="159"/>
    </location>
</feature>
<dbReference type="InterPro" id="IPR036726">
    <property type="entry name" value="GTP1_OBG_dom_sf"/>
</dbReference>
<evidence type="ECO:0000256" key="9">
    <source>
        <dbReference type="HAMAP-Rule" id="MF_01454"/>
    </source>
</evidence>
<evidence type="ECO:0000256" key="2">
    <source>
        <dbReference type="ARBA" id="ARBA00007699"/>
    </source>
</evidence>
<keyword evidence="6 9" id="KW-0378">Hydrolase</keyword>
<dbReference type="RefSeq" id="WP_053391181.1">
    <property type="nucleotide sequence ID" value="NZ_CP010899.1"/>
</dbReference>
<sequence>MKFIDVATIKLFAGKGGDGAVAFHRELYVPKGGPSGGDGGNGGSIIFVGDEGMNTLLDLKYQREIKAADGQNGSIKNMHGKNAINKYIKVPLGTLIYNNQTNEIIDDITTHQQEVVLAKGGQGGRGNARFANSKNKAPTIFEAGDLGETLEIRCELKVLADVGLVGLPNAGKSTLLAKISKAKPQIADYPFTTLTPQLGVVQDQKHHSFVVADLPGLIAGAAAGKGLGYDFLRHIERCKLIVHVLDMSGNYGTEDVYQNHLNVKTELKKYNYKLELRPEIIVANKMDLEIAAKNLIKFKTQIPTVEIIEVSGLMNQNLSFLINQIGAALTKIKDNKALWQLDEITSTEEDYKVYKYTTPIEQEVEVVNFGNGVWKVAGAAVYQAYHKTPITTYDNLLLFNKKLQDLKVFEILRAKGAKAGDIVRIFDYELEWYG</sequence>
<evidence type="ECO:0000313" key="13">
    <source>
        <dbReference type="EMBL" id="ALA98071.1"/>
    </source>
</evidence>
<keyword evidence="14" id="KW-1185">Reference proteome</keyword>
<dbReference type="InterPro" id="IPR006073">
    <property type="entry name" value="GTP-bd"/>
</dbReference>
<keyword evidence="3 9" id="KW-0963">Cytoplasm</keyword>
<dbReference type="PANTHER" id="PTHR11702">
    <property type="entry name" value="DEVELOPMENTALLY REGULATED GTP-BINDING PROTEIN-RELATED"/>
    <property type="match status" value="1"/>
</dbReference>
<gene>
    <name evidence="13" type="primary">obgE</name>
    <name evidence="9" type="synonym">obg</name>
    <name evidence="13" type="ORF">SKUN_001196</name>
</gene>
<dbReference type="InterPro" id="IPR005225">
    <property type="entry name" value="Small_GTP-bd"/>
</dbReference>
<evidence type="ECO:0000256" key="3">
    <source>
        <dbReference type="ARBA" id="ARBA00022490"/>
    </source>
</evidence>
<dbReference type="GO" id="GO:0005737">
    <property type="term" value="C:cytoplasm"/>
    <property type="evidence" value="ECO:0007669"/>
    <property type="project" value="UniProtKB-SubCell"/>
</dbReference>
<dbReference type="FunFam" id="2.70.210.12:FF:000001">
    <property type="entry name" value="GTPase Obg"/>
    <property type="match status" value="1"/>
</dbReference>
<dbReference type="PATRIC" id="fig|273035.7.peg.1470"/>
<evidence type="ECO:0000256" key="8">
    <source>
        <dbReference type="ARBA" id="ARBA00023134"/>
    </source>
</evidence>
<dbReference type="Gene3D" id="3.40.50.300">
    <property type="entry name" value="P-loop containing nucleotide triphosphate hydrolases"/>
    <property type="match status" value="1"/>
</dbReference>
<comment type="subunit">
    <text evidence="9">Monomer.</text>
</comment>
<dbReference type="CDD" id="cd01898">
    <property type="entry name" value="Obg"/>
    <property type="match status" value="1"/>
</dbReference>
<dbReference type="NCBIfam" id="TIGR00231">
    <property type="entry name" value="small_GTP"/>
    <property type="match status" value="1"/>
</dbReference>
<dbReference type="InterPro" id="IPR045086">
    <property type="entry name" value="OBG_GTPase"/>
</dbReference>
<dbReference type="SUPFAM" id="SSF102741">
    <property type="entry name" value="Obg GTP-binding protein C-terminal domain"/>
    <property type="match status" value="1"/>
</dbReference>
<dbReference type="SUPFAM" id="SSF52540">
    <property type="entry name" value="P-loop containing nucleoside triphosphate hydrolases"/>
    <property type="match status" value="1"/>
</dbReference>
<dbReference type="EMBL" id="CP010899">
    <property type="protein sequence ID" value="ALA98071.1"/>
    <property type="molecule type" value="Genomic_DNA"/>
</dbReference>
<dbReference type="InterPro" id="IPR027417">
    <property type="entry name" value="P-loop_NTPase"/>
</dbReference>
<dbReference type="InterPro" id="IPR031167">
    <property type="entry name" value="G_OBG"/>
</dbReference>
<dbReference type="Gene3D" id="2.70.210.12">
    <property type="entry name" value="GTP1/OBG domain"/>
    <property type="match status" value="1"/>
</dbReference>
<proteinExistence type="inferred from homology"/>
<feature type="binding site" evidence="9">
    <location>
        <begin position="213"/>
        <end position="216"/>
    </location>
    <ligand>
        <name>GTP</name>
        <dbReference type="ChEBI" id="CHEBI:37565"/>
    </ligand>
</feature>
<keyword evidence="4 9" id="KW-0479">Metal-binding</keyword>
<dbReference type="PROSITE" id="PS51883">
    <property type="entry name" value="OBG"/>
    <property type="match status" value="1"/>
</dbReference>
<dbReference type="Gene3D" id="3.30.300.350">
    <property type="entry name" value="GTP-binding protein OBG, C-terminal domain"/>
    <property type="match status" value="1"/>
</dbReference>
<dbReference type="GO" id="GO:0000287">
    <property type="term" value="F:magnesium ion binding"/>
    <property type="evidence" value="ECO:0007669"/>
    <property type="project" value="InterPro"/>
</dbReference>
<dbReference type="SUPFAM" id="SSF82051">
    <property type="entry name" value="Obg GTP-binding protein N-terminal domain"/>
    <property type="match status" value="1"/>
</dbReference>
<evidence type="ECO:0000256" key="5">
    <source>
        <dbReference type="ARBA" id="ARBA00022741"/>
    </source>
</evidence>
<dbReference type="GO" id="GO:0003924">
    <property type="term" value="F:GTPase activity"/>
    <property type="evidence" value="ECO:0007669"/>
    <property type="project" value="UniProtKB-UniRule"/>
</dbReference>
<evidence type="ECO:0000256" key="1">
    <source>
        <dbReference type="ARBA" id="ARBA00001946"/>
    </source>
</evidence>
<organism evidence="13 14">
    <name type="scientific">Spiroplasma kunkelii CR2-3x</name>
    <dbReference type="NCBI Taxonomy" id="273035"/>
    <lineage>
        <taxon>Bacteria</taxon>
        <taxon>Bacillati</taxon>
        <taxon>Mycoplasmatota</taxon>
        <taxon>Mollicutes</taxon>
        <taxon>Entomoplasmatales</taxon>
        <taxon>Spiroplasmataceae</taxon>
        <taxon>Spiroplasma</taxon>
    </lineage>
</organism>
<name>A0A0K2JIK5_SPIKU</name>
<dbReference type="PRINTS" id="PR00326">
    <property type="entry name" value="GTP1OBG"/>
</dbReference>
<dbReference type="Pfam" id="PF01018">
    <property type="entry name" value="GTP1_OBG"/>
    <property type="match status" value="1"/>
</dbReference>
<feature type="binding site" evidence="9">
    <location>
        <position position="193"/>
    </location>
    <ligand>
        <name>Mg(2+)</name>
        <dbReference type="ChEBI" id="CHEBI:18420"/>
    </ligand>
</feature>
<dbReference type="EC" id="3.6.5.-" evidence="9"/>
<evidence type="ECO:0000259" key="10">
    <source>
        <dbReference type="PROSITE" id="PS51710"/>
    </source>
</evidence>
<keyword evidence="5 9" id="KW-0547">Nucleotide-binding</keyword>
<dbReference type="InterPro" id="IPR006169">
    <property type="entry name" value="GTP1_OBG_dom"/>
</dbReference>
<dbReference type="Pfam" id="PF09269">
    <property type="entry name" value="DUF1967"/>
    <property type="match status" value="1"/>
</dbReference>
<dbReference type="InterPro" id="IPR015349">
    <property type="entry name" value="OCT_dom"/>
</dbReference>
<feature type="binding site" evidence="9">
    <location>
        <begin position="191"/>
        <end position="195"/>
    </location>
    <ligand>
        <name>GTP</name>
        <dbReference type="ChEBI" id="CHEBI:37565"/>
    </ligand>
</feature>
<comment type="subcellular location">
    <subcellularLocation>
        <location evidence="9">Cytoplasm</location>
    </subcellularLocation>
</comment>
<evidence type="ECO:0000313" key="14">
    <source>
        <dbReference type="Proteomes" id="UP000062963"/>
    </source>
</evidence>
<dbReference type="PIRSF" id="PIRSF002401">
    <property type="entry name" value="GTP_bd_Obg/CgtA"/>
    <property type="match status" value="1"/>
</dbReference>
<feature type="binding site" evidence="9">
    <location>
        <begin position="166"/>
        <end position="173"/>
    </location>
    <ligand>
        <name>GTP</name>
        <dbReference type="ChEBI" id="CHEBI:37565"/>
    </ligand>
</feature>
<evidence type="ECO:0000259" key="12">
    <source>
        <dbReference type="PROSITE" id="PS51883"/>
    </source>
</evidence>
<evidence type="ECO:0000259" key="11">
    <source>
        <dbReference type="PROSITE" id="PS51881"/>
    </source>
</evidence>
<dbReference type="Pfam" id="PF01926">
    <property type="entry name" value="MMR_HSR1"/>
    <property type="match status" value="1"/>
</dbReference>
<evidence type="ECO:0000256" key="7">
    <source>
        <dbReference type="ARBA" id="ARBA00022842"/>
    </source>
</evidence>
<feature type="domain" description="OBG-type G" evidence="10">
    <location>
        <begin position="160"/>
        <end position="330"/>
    </location>
</feature>
<feature type="binding site" evidence="9">
    <location>
        <position position="173"/>
    </location>
    <ligand>
        <name>Mg(2+)</name>
        <dbReference type="ChEBI" id="CHEBI:18420"/>
    </ligand>
</feature>
<comment type="function">
    <text evidence="9">An essential GTPase which binds GTP, GDP and possibly (p)ppGpp with moderate affinity, with high nucleotide exchange rates and a fairly low GTP hydrolysis rate. Plays a role in control of the cell cycle, stress response, ribosome biogenesis and in those bacteria that undergo differentiation, in morphogenesis control.</text>
</comment>
<dbReference type="NCBIfam" id="TIGR03595">
    <property type="entry name" value="Obg_CgtA_exten"/>
    <property type="match status" value="1"/>
</dbReference>
<feature type="binding site" evidence="9">
    <location>
        <begin position="284"/>
        <end position="287"/>
    </location>
    <ligand>
        <name>GTP</name>
        <dbReference type="ChEBI" id="CHEBI:37565"/>
    </ligand>
</feature>
<dbReference type="GO" id="GO:0005525">
    <property type="term" value="F:GTP binding"/>
    <property type="evidence" value="ECO:0007669"/>
    <property type="project" value="UniProtKB-UniRule"/>
</dbReference>
<dbReference type="AlphaFoldDB" id="A0A0K2JIK5"/>
<dbReference type="STRING" id="273035.SKUN_001196"/>
<dbReference type="NCBIfam" id="TIGR02729">
    <property type="entry name" value="Obg_CgtA"/>
    <property type="match status" value="1"/>
</dbReference>
<dbReference type="OrthoDB" id="9807318at2"/>
<keyword evidence="8 9" id="KW-0342">GTP-binding</keyword>
<dbReference type="InterPro" id="IPR036346">
    <property type="entry name" value="GTP-bd_prot_GTP1/OBG_C_sf"/>
</dbReference>
<evidence type="ECO:0000256" key="6">
    <source>
        <dbReference type="ARBA" id="ARBA00022801"/>
    </source>
</evidence>
<protein>
    <recommendedName>
        <fullName evidence="9">GTPase Obg</fullName>
        <ecNumber evidence="9">3.6.5.-</ecNumber>
    </recommendedName>
    <alternativeName>
        <fullName evidence="9">GTP-binding protein Obg</fullName>
    </alternativeName>
</protein>
<evidence type="ECO:0000256" key="4">
    <source>
        <dbReference type="ARBA" id="ARBA00022723"/>
    </source>
</evidence>